<accession>A0ABR3MWQ6</accession>
<protein>
    <submittedName>
        <fullName evidence="1">Uncharacterized protein</fullName>
    </submittedName>
</protein>
<dbReference type="Proteomes" id="UP001558613">
    <property type="component" value="Unassembled WGS sequence"/>
</dbReference>
<name>A0ABR3MWQ6_9TELE</name>
<evidence type="ECO:0000313" key="1">
    <source>
        <dbReference type="EMBL" id="KAL1269075.1"/>
    </source>
</evidence>
<evidence type="ECO:0000313" key="2">
    <source>
        <dbReference type="Proteomes" id="UP001558613"/>
    </source>
</evidence>
<proteinExistence type="predicted"/>
<dbReference type="EMBL" id="JAYMGO010000008">
    <property type="protein sequence ID" value="KAL1269075.1"/>
    <property type="molecule type" value="Genomic_DNA"/>
</dbReference>
<comment type="caution">
    <text evidence="1">The sequence shown here is derived from an EMBL/GenBank/DDBJ whole genome shotgun (WGS) entry which is preliminary data.</text>
</comment>
<gene>
    <name evidence="1" type="ORF">QQF64_031364</name>
</gene>
<keyword evidence="2" id="KW-1185">Reference proteome</keyword>
<sequence length="76" mass="8505">MLLSHPKGNHVHMERRGGLALSEETGCDRELVFICDETCPVPAALEGRISQRPADSVLNDAEQMNRDVVCGERRRM</sequence>
<reference evidence="1 2" key="1">
    <citation type="submission" date="2023-09" db="EMBL/GenBank/DDBJ databases">
        <authorList>
            <person name="Wang M."/>
        </authorList>
    </citation>
    <scope>NUCLEOTIDE SEQUENCE [LARGE SCALE GENOMIC DNA]</scope>
    <source>
        <strain evidence="1">GT-2023</strain>
        <tissue evidence="1">Liver</tissue>
    </source>
</reference>
<organism evidence="1 2">
    <name type="scientific">Cirrhinus molitorella</name>
    <name type="common">mud carp</name>
    <dbReference type="NCBI Taxonomy" id="172907"/>
    <lineage>
        <taxon>Eukaryota</taxon>
        <taxon>Metazoa</taxon>
        <taxon>Chordata</taxon>
        <taxon>Craniata</taxon>
        <taxon>Vertebrata</taxon>
        <taxon>Euteleostomi</taxon>
        <taxon>Actinopterygii</taxon>
        <taxon>Neopterygii</taxon>
        <taxon>Teleostei</taxon>
        <taxon>Ostariophysi</taxon>
        <taxon>Cypriniformes</taxon>
        <taxon>Cyprinidae</taxon>
        <taxon>Labeoninae</taxon>
        <taxon>Labeonini</taxon>
        <taxon>Cirrhinus</taxon>
    </lineage>
</organism>